<protein>
    <submittedName>
        <fullName evidence="1">Uncharacterized protein</fullName>
    </submittedName>
</protein>
<name>A0A7K3WRN8_9FLAO</name>
<dbReference type="Proteomes" id="UP000486602">
    <property type="component" value="Unassembled WGS sequence"/>
</dbReference>
<comment type="caution">
    <text evidence="1">The sequence shown here is derived from an EMBL/GenBank/DDBJ whole genome shotgun (WGS) entry which is preliminary data.</text>
</comment>
<gene>
    <name evidence="1" type="ORF">G3O08_09385</name>
</gene>
<dbReference type="EMBL" id="JAAGVY010000014">
    <property type="protein sequence ID" value="NEN23711.1"/>
    <property type="molecule type" value="Genomic_DNA"/>
</dbReference>
<dbReference type="AlphaFoldDB" id="A0A7K3WRN8"/>
<keyword evidence="2" id="KW-1185">Reference proteome</keyword>
<sequence length="169" mass="20321">MSKRDLQNYLKDLTKKQLNEQILDLYERFKDVKVYYDFAFNPQEDKLIDDFKTRVGKEYFPPGKRKPKMRRSVAQKLIKHFITIEVEPSLLLDAMLFNIETAQAFTFQRTINQESFYKSMLNSFEQAVNHAKYHGLLVDSENRFIKIIQNAQEQKWLNYFDFGEVMRDK</sequence>
<evidence type="ECO:0000313" key="2">
    <source>
        <dbReference type="Proteomes" id="UP000486602"/>
    </source>
</evidence>
<accession>A0A7K3WRN8</accession>
<dbReference type="InterPro" id="IPR046153">
    <property type="entry name" value="DUF6155"/>
</dbReference>
<evidence type="ECO:0000313" key="1">
    <source>
        <dbReference type="EMBL" id="NEN23711.1"/>
    </source>
</evidence>
<organism evidence="1 2">
    <name type="scientific">Cryomorpha ignava</name>
    <dbReference type="NCBI Taxonomy" id="101383"/>
    <lineage>
        <taxon>Bacteria</taxon>
        <taxon>Pseudomonadati</taxon>
        <taxon>Bacteroidota</taxon>
        <taxon>Flavobacteriia</taxon>
        <taxon>Flavobacteriales</taxon>
        <taxon>Cryomorphaceae</taxon>
        <taxon>Cryomorpha</taxon>
    </lineage>
</organism>
<dbReference type="Pfam" id="PF19652">
    <property type="entry name" value="DUF6155"/>
    <property type="match status" value="1"/>
</dbReference>
<reference evidence="1 2" key="1">
    <citation type="submission" date="2020-02" db="EMBL/GenBank/DDBJ databases">
        <title>Out from the shadows clarifying the taxonomy of the family Cryomorphaceae and related taxa by utilizing the GTDB taxonomic framework.</title>
        <authorList>
            <person name="Bowman J.P."/>
        </authorList>
    </citation>
    <scope>NUCLEOTIDE SEQUENCE [LARGE SCALE GENOMIC DNA]</scope>
    <source>
        <strain evidence="1 2">QSSC 1-22</strain>
    </source>
</reference>
<proteinExistence type="predicted"/>
<dbReference type="RefSeq" id="WP_163285106.1">
    <property type="nucleotide sequence ID" value="NZ_JAAGVY010000014.1"/>
</dbReference>